<dbReference type="AlphaFoldDB" id="A0A3P3WE49"/>
<dbReference type="RefSeq" id="WP_125018049.1">
    <property type="nucleotide sequence ID" value="NZ_RQVQ01000008.1"/>
</dbReference>
<dbReference type="Proteomes" id="UP000275719">
    <property type="component" value="Unassembled WGS sequence"/>
</dbReference>
<protein>
    <submittedName>
        <fullName evidence="2">Uncharacterized protein</fullName>
    </submittedName>
</protein>
<keyword evidence="3" id="KW-1185">Reference proteome</keyword>
<gene>
    <name evidence="2" type="ORF">EG240_04950</name>
</gene>
<evidence type="ECO:0000313" key="3">
    <source>
        <dbReference type="Proteomes" id="UP000275719"/>
    </source>
</evidence>
<reference evidence="2 3" key="1">
    <citation type="submission" date="2018-11" db="EMBL/GenBank/DDBJ databases">
        <title>Flavobacterium sp. nov., YIM 102701-2 draft genome.</title>
        <authorList>
            <person name="Li G."/>
            <person name="Jiang Y."/>
        </authorList>
    </citation>
    <scope>NUCLEOTIDE SEQUENCE [LARGE SCALE GENOMIC DNA]</scope>
    <source>
        <strain evidence="2 3">YIM 102701-2</strain>
    </source>
</reference>
<keyword evidence="1" id="KW-0472">Membrane</keyword>
<keyword evidence="1" id="KW-0812">Transmembrane</keyword>
<sequence>MEQFEKNIKEKLNERKIQPSAQAWDKLEMMLNDQEVKTTKKSPRTYLFIAASILVFVSLGTFFFKMNSDSIEPNVIQIQPTENLVIEENRNEEVEEIEEAKSHQNEVVSEPKIIKAKSENKAIAHLPKIEKEQLNELEVKVDREIVSIEENKQEIVEVQQEKQEIPTSKVDPKKLLMVAEYEKNVEKSASQFKQMKHKFEEVKTALNNINQ</sequence>
<organism evidence="2 3">
    <name type="scientific">Paenimyroides tangerinum</name>
    <dbReference type="NCBI Taxonomy" id="2488728"/>
    <lineage>
        <taxon>Bacteria</taxon>
        <taxon>Pseudomonadati</taxon>
        <taxon>Bacteroidota</taxon>
        <taxon>Flavobacteriia</taxon>
        <taxon>Flavobacteriales</taxon>
        <taxon>Flavobacteriaceae</taxon>
        <taxon>Paenimyroides</taxon>
    </lineage>
</organism>
<keyword evidence="1" id="KW-1133">Transmembrane helix</keyword>
<comment type="caution">
    <text evidence="2">The sequence shown here is derived from an EMBL/GenBank/DDBJ whole genome shotgun (WGS) entry which is preliminary data.</text>
</comment>
<evidence type="ECO:0000313" key="2">
    <source>
        <dbReference type="EMBL" id="RRJ91909.1"/>
    </source>
</evidence>
<dbReference type="OrthoDB" id="1247025at2"/>
<evidence type="ECO:0000256" key="1">
    <source>
        <dbReference type="SAM" id="Phobius"/>
    </source>
</evidence>
<name>A0A3P3WE49_9FLAO</name>
<feature type="transmembrane region" description="Helical" evidence="1">
    <location>
        <begin position="46"/>
        <end position="64"/>
    </location>
</feature>
<proteinExistence type="predicted"/>
<accession>A0A3P3WE49</accession>
<dbReference type="EMBL" id="RQVQ01000008">
    <property type="protein sequence ID" value="RRJ91909.1"/>
    <property type="molecule type" value="Genomic_DNA"/>
</dbReference>